<keyword evidence="1" id="KW-0812">Transmembrane</keyword>
<dbReference type="OrthoDB" id="6388786at2"/>
<reference evidence="2 3" key="1">
    <citation type="submission" date="2006-03" db="EMBL/GenBank/DDBJ databases">
        <authorList>
            <person name="Pinhassi J."/>
            <person name="Pedros-Alio C."/>
            <person name="Ferriera S."/>
            <person name="Johnson J."/>
            <person name="Kravitz S."/>
            <person name="Halpern A."/>
            <person name="Remington K."/>
            <person name="Beeson K."/>
            <person name="Tran B."/>
            <person name="Rogers Y.-H."/>
            <person name="Friedman R."/>
            <person name="Venter J.C."/>
        </authorList>
    </citation>
    <scope>NUCLEOTIDE SEQUENCE [LARGE SCALE GENOMIC DNA]</scope>
    <source>
        <strain evidence="2 3">RED65</strain>
    </source>
</reference>
<dbReference type="STRING" id="207949.RED65_13982"/>
<evidence type="ECO:0000256" key="1">
    <source>
        <dbReference type="SAM" id="Phobius"/>
    </source>
</evidence>
<dbReference type="HOGENOM" id="CLU_201631_0_0_6"/>
<protein>
    <submittedName>
        <fullName evidence="2">Uncharacterized protein</fullName>
    </submittedName>
</protein>
<keyword evidence="1" id="KW-0472">Membrane</keyword>
<keyword evidence="1" id="KW-1133">Transmembrane helix</keyword>
<feature type="transmembrane region" description="Helical" evidence="1">
    <location>
        <begin position="32"/>
        <end position="52"/>
    </location>
</feature>
<dbReference type="AlphaFoldDB" id="Q1N0Z8"/>
<keyword evidence="3" id="KW-1185">Reference proteome</keyword>
<feature type="transmembrane region" description="Helical" evidence="1">
    <location>
        <begin position="7"/>
        <end position="26"/>
    </location>
</feature>
<organism evidence="2 3">
    <name type="scientific">Bermanella marisrubri</name>
    <dbReference type="NCBI Taxonomy" id="207949"/>
    <lineage>
        <taxon>Bacteria</taxon>
        <taxon>Pseudomonadati</taxon>
        <taxon>Pseudomonadota</taxon>
        <taxon>Gammaproteobacteria</taxon>
        <taxon>Oceanospirillales</taxon>
        <taxon>Oceanospirillaceae</taxon>
        <taxon>Bermanella</taxon>
    </lineage>
</organism>
<name>Q1N0Z8_9GAMM</name>
<dbReference type="Proteomes" id="UP000004263">
    <property type="component" value="Unassembled WGS sequence"/>
</dbReference>
<proteinExistence type="predicted"/>
<dbReference type="EMBL" id="AAQH01000012">
    <property type="protein sequence ID" value="EAT11876.1"/>
    <property type="molecule type" value="Genomic_DNA"/>
</dbReference>
<gene>
    <name evidence="2" type="ORF">RED65_13982</name>
</gene>
<sequence length="72" mass="8668">MYTHRLILLFVFAAFLFSPMIIDWWLQPTEAWYRPFAIWLILIGISIFLNSFSLRQEHVQQNDGNTEERGHK</sequence>
<comment type="caution">
    <text evidence="2">The sequence shown here is derived from an EMBL/GenBank/DDBJ whole genome shotgun (WGS) entry which is preliminary data.</text>
</comment>
<evidence type="ECO:0000313" key="3">
    <source>
        <dbReference type="Proteomes" id="UP000004263"/>
    </source>
</evidence>
<evidence type="ECO:0000313" key="2">
    <source>
        <dbReference type="EMBL" id="EAT11876.1"/>
    </source>
</evidence>
<accession>Q1N0Z8</accession>